<feature type="chain" id="PRO_5045444021" evidence="2">
    <location>
        <begin position="31"/>
        <end position="472"/>
    </location>
</feature>
<feature type="compositionally biased region" description="Gly residues" evidence="1">
    <location>
        <begin position="299"/>
        <end position="312"/>
    </location>
</feature>
<protein>
    <submittedName>
        <fullName evidence="3">Uncharacterized protein</fullName>
    </submittedName>
</protein>
<dbReference type="RefSeq" id="WP_143342744.1">
    <property type="nucleotide sequence ID" value="NZ_JAGIOO010000001.1"/>
</dbReference>
<dbReference type="InterPro" id="IPR011050">
    <property type="entry name" value="Pectin_lyase_fold/virulence"/>
</dbReference>
<reference evidence="3 4" key="1">
    <citation type="submission" date="2021-03" db="EMBL/GenBank/DDBJ databases">
        <title>Sequencing the genomes of 1000 actinobacteria strains.</title>
        <authorList>
            <person name="Klenk H.-P."/>
        </authorList>
    </citation>
    <scope>NUCLEOTIDE SEQUENCE [LARGE SCALE GENOMIC DNA]</scope>
    <source>
        <strain evidence="3 4">DSM 44580</strain>
    </source>
</reference>
<dbReference type="SMART" id="SM00710">
    <property type="entry name" value="PbH1"/>
    <property type="match status" value="5"/>
</dbReference>
<comment type="caution">
    <text evidence="3">The sequence shown here is derived from an EMBL/GenBank/DDBJ whole genome shotgun (WGS) entry which is preliminary data.</text>
</comment>
<evidence type="ECO:0000313" key="3">
    <source>
        <dbReference type="EMBL" id="MBP2472250.1"/>
    </source>
</evidence>
<dbReference type="SUPFAM" id="SSF51126">
    <property type="entry name" value="Pectin lyase-like"/>
    <property type="match status" value="1"/>
</dbReference>
<accession>A0ABS5A6N0</accession>
<name>A0ABS5A6N0_9PSEU</name>
<keyword evidence="2" id="KW-0732">Signal</keyword>
<evidence type="ECO:0000313" key="4">
    <source>
        <dbReference type="Proteomes" id="UP001519363"/>
    </source>
</evidence>
<gene>
    <name evidence="3" type="ORF">JOF53_001122</name>
</gene>
<dbReference type="Proteomes" id="UP001519363">
    <property type="component" value="Unassembled WGS sequence"/>
</dbReference>
<keyword evidence="4" id="KW-1185">Reference proteome</keyword>
<organism evidence="3 4">
    <name type="scientific">Crossiella equi</name>
    <dbReference type="NCBI Taxonomy" id="130796"/>
    <lineage>
        <taxon>Bacteria</taxon>
        <taxon>Bacillati</taxon>
        <taxon>Actinomycetota</taxon>
        <taxon>Actinomycetes</taxon>
        <taxon>Pseudonocardiales</taxon>
        <taxon>Pseudonocardiaceae</taxon>
        <taxon>Crossiella</taxon>
    </lineage>
</organism>
<dbReference type="EMBL" id="JAGIOO010000001">
    <property type="protein sequence ID" value="MBP2472250.1"/>
    <property type="molecule type" value="Genomic_DNA"/>
</dbReference>
<sequence>MTTSGGMRRSATTVAAMVLLGGLGAPVAWAAGSVDVACDTAALVNAFSATQADGGPSVINLAKDCEYRLTTPVQDSRLGDPSGLPALRGPVTVNGNNATLRRPADAPRFRILHVWESRGNTVTVNDLTITGGHTRDGAVQGNQDLPAGSGAGIFVQGDLVLNNTKVIGNRTGNGHNLGGSSGGTGGGIVAMAGVKLTLAKGSAVRGNRTGDGGSAGVVSTIPGSGGTAGGIYGHNITVLDSEVSDNHTGNGGAGEFGGFGGAGGGIFQTWTNWLTLRNATISGNSTGDGGPTTHASSGGRQGGGGEGGGIRTGDGPDTVSVVDSRITNNTSGTGDGLQPADGAGALFHGADNFLMTGTLVEGNRARSPKAEGAGLSLSGEDGRPLVIRDSIIRGNRNEGVDSVGGGISIWLGTLDLERVTVTGNSSAGAGSGGGVHVVTRSDRATVNLRTGTVVRDNTPRNCNAGLVRGCAN</sequence>
<evidence type="ECO:0000256" key="2">
    <source>
        <dbReference type="SAM" id="SignalP"/>
    </source>
</evidence>
<feature type="signal peptide" evidence="2">
    <location>
        <begin position="1"/>
        <end position="30"/>
    </location>
</feature>
<proteinExistence type="predicted"/>
<feature type="region of interest" description="Disordered" evidence="1">
    <location>
        <begin position="282"/>
        <end position="342"/>
    </location>
</feature>
<evidence type="ECO:0000256" key="1">
    <source>
        <dbReference type="SAM" id="MobiDB-lite"/>
    </source>
</evidence>
<dbReference type="InterPro" id="IPR006626">
    <property type="entry name" value="PbH1"/>
</dbReference>